<name>M3IM50_CANMX</name>
<evidence type="ECO:0000313" key="1">
    <source>
        <dbReference type="EMBL" id="EMG47461.1"/>
    </source>
</evidence>
<dbReference type="AlphaFoldDB" id="M3IM50"/>
<protein>
    <submittedName>
        <fullName evidence="1">Putative thymidylate synthase</fullName>
    </submittedName>
</protein>
<organism evidence="1 2">
    <name type="scientific">Candida maltosa (strain Xu316)</name>
    <name type="common">Yeast</name>
    <dbReference type="NCBI Taxonomy" id="1245528"/>
    <lineage>
        <taxon>Eukaryota</taxon>
        <taxon>Fungi</taxon>
        <taxon>Dikarya</taxon>
        <taxon>Ascomycota</taxon>
        <taxon>Saccharomycotina</taxon>
        <taxon>Pichiomycetes</taxon>
        <taxon>Debaryomycetaceae</taxon>
        <taxon>Candida/Lodderomyces clade</taxon>
        <taxon>Candida</taxon>
    </lineage>
</organism>
<accession>M3IM50</accession>
<dbReference type="EMBL" id="AOGT01001570">
    <property type="protein sequence ID" value="EMG47461.1"/>
    <property type="molecule type" value="Genomic_DNA"/>
</dbReference>
<dbReference type="Proteomes" id="UP000011777">
    <property type="component" value="Unassembled WGS sequence"/>
</dbReference>
<sequence>MQSNVINRNSNILGGLTSKSVILTNTGFLDLSTIIANIETVQFARINPYSGKIDYVYGKLLLKKPSQPVPVVHLYQDTTFANLIVHGDTSIWNRNENGYEVKHGYVPNFGLISTKKQHVIGFGLSKLIDAIPTAARTALSYHKKRTHVVAFESETNNTGDNNLQQAVNVVPETESAESLLEQVKSVIDNENSTMIMGRIRCQAFAPSGLLDNQAAEPFEMLLDLSITDENSAEFYWLWGHSTRNGRVKDGEFYFAATKEKAKRIGKIIDTLKINHKKGHKKNKKTLTELFYIKSRKWNKYFLELDYTNPTFKKFPKWFFSLQKCHLIPLIKGILGNDLDGSLTEGSIYTDDLNFIDNYKQILLHGGFCTNFQVNQKVGAILRYHSHILKRGVLIRDYNKMPEEEKVTCEPVIRSAISWLIDVVEPPKIGQQQLHNQQIGNMFPCFYVPKGVNMIKDYDDLLWGVEVGGCLMACNPLEDRMARPIVIGDFTESI</sequence>
<evidence type="ECO:0000313" key="2">
    <source>
        <dbReference type="Proteomes" id="UP000011777"/>
    </source>
</evidence>
<gene>
    <name evidence="1" type="ORF">G210_2207</name>
</gene>
<reference evidence="1 2" key="1">
    <citation type="submission" date="2013-02" db="EMBL/GenBank/DDBJ databases">
        <title>Genome sequence of Candida maltosa Xu316, a potential industrial strain for xylitol and ethanol production.</title>
        <authorList>
            <person name="Yu J."/>
            <person name="Wang Q."/>
            <person name="Geng X."/>
            <person name="Bao W."/>
            <person name="He P."/>
            <person name="Cai J."/>
        </authorList>
    </citation>
    <scope>NUCLEOTIDE SEQUENCE [LARGE SCALE GENOMIC DNA]</scope>
    <source>
        <strain evidence="2">Xu316</strain>
    </source>
</reference>
<comment type="caution">
    <text evidence="1">The sequence shown here is derived from an EMBL/GenBank/DDBJ whole genome shotgun (WGS) entry which is preliminary data.</text>
</comment>
<keyword evidence="2" id="KW-1185">Reference proteome</keyword>
<dbReference type="Gene3D" id="3.10.28.10">
    <property type="entry name" value="Homing endonucleases"/>
    <property type="match status" value="1"/>
</dbReference>
<dbReference type="HOGENOM" id="CLU_624022_0_0_1"/>
<dbReference type="InterPro" id="IPR027434">
    <property type="entry name" value="Homing_endonucl"/>
</dbReference>
<proteinExistence type="predicted"/>